<feature type="compositionally biased region" description="Low complexity" evidence="1">
    <location>
        <begin position="49"/>
        <end position="67"/>
    </location>
</feature>
<keyword evidence="2" id="KW-0418">Kinase</keyword>
<protein>
    <submittedName>
        <fullName evidence="2">Signal transduction histidine kinase</fullName>
    </submittedName>
</protein>
<dbReference type="AlphaFoldDB" id="A0A7W9JGF6"/>
<gene>
    <name evidence="2" type="ORF">HDA33_000009</name>
</gene>
<feature type="region of interest" description="Disordered" evidence="1">
    <location>
        <begin position="28"/>
        <end position="67"/>
    </location>
</feature>
<dbReference type="GO" id="GO:0016301">
    <property type="term" value="F:kinase activity"/>
    <property type="evidence" value="ECO:0007669"/>
    <property type="project" value="UniProtKB-KW"/>
</dbReference>
<comment type="caution">
    <text evidence="2">The sequence shown here is derived from an EMBL/GenBank/DDBJ whole genome shotgun (WGS) entry which is preliminary data.</text>
</comment>
<evidence type="ECO:0000256" key="1">
    <source>
        <dbReference type="SAM" id="MobiDB-lite"/>
    </source>
</evidence>
<keyword evidence="3" id="KW-1185">Reference proteome</keyword>
<sequence>MANDGARPPTAPPGTGLAGLAARAAEVSGRLSAGPDDDGGFRLELTVPTSSGATTRTDLTTTTGEDT</sequence>
<dbReference type="EMBL" id="JACHMW010000001">
    <property type="protein sequence ID" value="MBB5847445.1"/>
    <property type="molecule type" value="Genomic_DNA"/>
</dbReference>
<accession>A0A7W9JGF6</accession>
<proteinExistence type="predicted"/>
<name>A0A7W9JGF6_9MICC</name>
<keyword evidence="2" id="KW-0808">Transferase</keyword>
<dbReference type="InterPro" id="IPR036890">
    <property type="entry name" value="HATPase_C_sf"/>
</dbReference>
<dbReference type="Proteomes" id="UP000567246">
    <property type="component" value="Unassembled WGS sequence"/>
</dbReference>
<reference evidence="2 3" key="1">
    <citation type="submission" date="2020-08" db="EMBL/GenBank/DDBJ databases">
        <title>Sequencing the genomes of 1000 actinobacteria strains.</title>
        <authorList>
            <person name="Klenk H.-P."/>
        </authorList>
    </citation>
    <scope>NUCLEOTIDE SEQUENCE [LARGE SCALE GENOMIC DNA]</scope>
    <source>
        <strain evidence="2 3">DSM 17945</strain>
    </source>
</reference>
<organism evidence="2 3">
    <name type="scientific">Micrococcus endophyticus</name>
    <dbReference type="NCBI Taxonomy" id="455343"/>
    <lineage>
        <taxon>Bacteria</taxon>
        <taxon>Bacillati</taxon>
        <taxon>Actinomycetota</taxon>
        <taxon>Actinomycetes</taxon>
        <taxon>Micrococcales</taxon>
        <taxon>Micrococcaceae</taxon>
        <taxon>Micrococcus</taxon>
    </lineage>
</organism>
<dbReference type="Gene3D" id="3.30.565.10">
    <property type="entry name" value="Histidine kinase-like ATPase, C-terminal domain"/>
    <property type="match status" value="1"/>
</dbReference>
<evidence type="ECO:0000313" key="3">
    <source>
        <dbReference type="Proteomes" id="UP000567246"/>
    </source>
</evidence>
<evidence type="ECO:0000313" key="2">
    <source>
        <dbReference type="EMBL" id="MBB5847445.1"/>
    </source>
</evidence>